<dbReference type="EMBL" id="JBCEZU010000434">
    <property type="protein sequence ID" value="KAK9518934.1"/>
    <property type="molecule type" value="Genomic_DNA"/>
</dbReference>
<organism evidence="2 3">
    <name type="scientific">Zoarces viviparus</name>
    <name type="common">Viviparous eelpout</name>
    <name type="synonym">Blennius viviparus</name>
    <dbReference type="NCBI Taxonomy" id="48416"/>
    <lineage>
        <taxon>Eukaryota</taxon>
        <taxon>Metazoa</taxon>
        <taxon>Chordata</taxon>
        <taxon>Craniata</taxon>
        <taxon>Vertebrata</taxon>
        <taxon>Euteleostomi</taxon>
        <taxon>Actinopterygii</taxon>
        <taxon>Neopterygii</taxon>
        <taxon>Teleostei</taxon>
        <taxon>Neoteleostei</taxon>
        <taxon>Acanthomorphata</taxon>
        <taxon>Eupercaria</taxon>
        <taxon>Perciformes</taxon>
        <taxon>Cottioidei</taxon>
        <taxon>Zoarcales</taxon>
        <taxon>Zoarcidae</taxon>
        <taxon>Zoarcinae</taxon>
        <taxon>Zoarces</taxon>
    </lineage>
</organism>
<evidence type="ECO:0000313" key="3">
    <source>
        <dbReference type="Proteomes" id="UP001488805"/>
    </source>
</evidence>
<dbReference type="Proteomes" id="UP001488805">
    <property type="component" value="Unassembled WGS sequence"/>
</dbReference>
<keyword evidence="3" id="KW-1185">Reference proteome</keyword>
<evidence type="ECO:0000256" key="1">
    <source>
        <dbReference type="SAM" id="MobiDB-lite"/>
    </source>
</evidence>
<comment type="caution">
    <text evidence="2">The sequence shown here is derived from an EMBL/GenBank/DDBJ whole genome shotgun (WGS) entry which is preliminary data.</text>
</comment>
<name>A0AAW1EBA2_ZOAVI</name>
<dbReference type="AlphaFoldDB" id="A0AAW1EBA2"/>
<proteinExistence type="predicted"/>
<reference evidence="2 3" key="1">
    <citation type="journal article" date="2024" name="Genome Biol. Evol.">
        <title>Chromosome-level genome assembly of the viviparous eelpout Zoarces viviparus.</title>
        <authorList>
            <person name="Fuhrmann N."/>
            <person name="Brasseur M.V."/>
            <person name="Bakowski C.E."/>
            <person name="Podsiadlowski L."/>
            <person name="Prost S."/>
            <person name="Krehenwinkel H."/>
            <person name="Mayer C."/>
        </authorList>
    </citation>
    <scope>NUCLEOTIDE SEQUENCE [LARGE SCALE GENOMIC DNA]</scope>
    <source>
        <strain evidence="2">NO-MEL_2022_Ind0_liver</strain>
    </source>
</reference>
<sequence>MFRLEHKHRAEPEIRTGTCGRAVTSNNSQLQCLQRPSPANPSGVEQQRAGVGEVSASPLHRCHHQHVQPCDGLVNCRPLRTPKDNTRPLESVTCSCSSSPAGSPWEGYTAVVYMFGLVEAGGSGSAPVDGKLARR</sequence>
<accession>A0AAW1EBA2</accession>
<protein>
    <submittedName>
        <fullName evidence="2">Uncharacterized protein</fullName>
    </submittedName>
</protein>
<gene>
    <name evidence="2" type="ORF">VZT92_021699</name>
</gene>
<feature type="region of interest" description="Disordered" evidence="1">
    <location>
        <begin position="30"/>
        <end position="52"/>
    </location>
</feature>
<evidence type="ECO:0000313" key="2">
    <source>
        <dbReference type="EMBL" id="KAK9518934.1"/>
    </source>
</evidence>